<sequence>MGGGFSGPALIADSMISLAAILGLWVVLGFCAAPARSMRRPAASGWG</sequence>
<proteinExistence type="predicted"/>
<keyword evidence="1" id="KW-1133">Transmembrane helix</keyword>
<organism evidence="2 3">
    <name type="scientific">Paracoccus cavernae</name>
    <dbReference type="NCBI Taxonomy" id="1571207"/>
    <lineage>
        <taxon>Bacteria</taxon>
        <taxon>Pseudomonadati</taxon>
        <taxon>Pseudomonadota</taxon>
        <taxon>Alphaproteobacteria</taxon>
        <taxon>Rhodobacterales</taxon>
        <taxon>Paracoccaceae</taxon>
        <taxon>Paracoccus</taxon>
    </lineage>
</organism>
<keyword evidence="3" id="KW-1185">Reference proteome</keyword>
<evidence type="ECO:0000313" key="3">
    <source>
        <dbReference type="Proteomes" id="UP001243846"/>
    </source>
</evidence>
<gene>
    <name evidence="2" type="ORF">QWZ10_24195</name>
</gene>
<keyword evidence="1" id="KW-0472">Membrane</keyword>
<protein>
    <submittedName>
        <fullName evidence="2">Uncharacterized protein</fullName>
    </submittedName>
</protein>
<feature type="transmembrane region" description="Helical" evidence="1">
    <location>
        <begin position="15"/>
        <end position="35"/>
    </location>
</feature>
<accession>A0ABT8DBD7</accession>
<reference evidence="3" key="1">
    <citation type="journal article" date="2019" name="Int. J. Syst. Evol. Microbiol.">
        <title>The Global Catalogue of Microorganisms (GCM) 10K type strain sequencing project: providing services to taxonomists for standard genome sequencing and annotation.</title>
        <authorList>
            <consortium name="The Broad Institute Genomics Platform"/>
            <consortium name="The Broad Institute Genome Sequencing Center for Infectious Disease"/>
            <person name="Wu L."/>
            <person name="Ma J."/>
        </authorList>
    </citation>
    <scope>NUCLEOTIDE SEQUENCE [LARGE SCALE GENOMIC DNA]</scope>
    <source>
        <strain evidence="3">CECT 8482</strain>
    </source>
</reference>
<comment type="caution">
    <text evidence="2">The sequence shown here is derived from an EMBL/GenBank/DDBJ whole genome shotgun (WGS) entry which is preliminary data.</text>
</comment>
<evidence type="ECO:0000256" key="1">
    <source>
        <dbReference type="SAM" id="Phobius"/>
    </source>
</evidence>
<name>A0ABT8DBD7_9RHOB</name>
<dbReference type="Proteomes" id="UP001243846">
    <property type="component" value="Unassembled WGS sequence"/>
</dbReference>
<evidence type="ECO:0000313" key="2">
    <source>
        <dbReference type="EMBL" id="MDN3714107.1"/>
    </source>
</evidence>
<dbReference type="EMBL" id="JAUFRC010000003">
    <property type="protein sequence ID" value="MDN3714107.1"/>
    <property type="molecule type" value="Genomic_DNA"/>
</dbReference>
<keyword evidence="1" id="KW-0812">Transmembrane</keyword>